<dbReference type="Proteomes" id="UP001165575">
    <property type="component" value="Unassembled WGS sequence"/>
</dbReference>
<sequence length="121" mass="13315">MTDPHSTSSIFAAFPRPFLTIGTRPLLLEICHQRGSRPFTILSPAYAGASLGLPWWLQLITDIEHPSILDCGANAALALEALHRGIDGVICRDFRATIPKAMEGRLASIRPSVMQHWQNTL</sequence>
<protein>
    <submittedName>
        <fullName evidence="1">Uncharacterized protein</fullName>
    </submittedName>
</protein>
<reference evidence="1 2" key="1">
    <citation type="submission" date="2022-07" db="EMBL/GenBank/DDBJ databases">
        <title>Bombella genomes.</title>
        <authorList>
            <person name="Harer L."/>
            <person name="Styblova S."/>
            <person name="Ehrmann M."/>
        </authorList>
    </citation>
    <scope>NUCLEOTIDE SEQUENCE [LARGE SCALE GENOMIC DNA]</scope>
    <source>
        <strain evidence="1 2">TMW 2.2556</strain>
    </source>
</reference>
<evidence type="ECO:0000313" key="1">
    <source>
        <dbReference type="EMBL" id="MCX5620296.1"/>
    </source>
</evidence>
<gene>
    <name evidence="1" type="ORF">NQF89_07645</name>
</gene>
<accession>A0ABT3WMT4</accession>
<evidence type="ECO:0000313" key="2">
    <source>
        <dbReference type="Proteomes" id="UP001165575"/>
    </source>
</evidence>
<keyword evidence="2" id="KW-1185">Reference proteome</keyword>
<dbReference type="EMBL" id="JANIDX010000006">
    <property type="protein sequence ID" value="MCX5620296.1"/>
    <property type="molecule type" value="Genomic_DNA"/>
</dbReference>
<proteinExistence type="predicted"/>
<name>A0ABT3WMT4_9PROT</name>
<dbReference type="RefSeq" id="WP_155573555.1">
    <property type="nucleotide sequence ID" value="NZ_JANIDX010000006.1"/>
</dbReference>
<comment type="caution">
    <text evidence="1">The sequence shown here is derived from an EMBL/GenBank/DDBJ whole genome shotgun (WGS) entry which is preliminary data.</text>
</comment>
<organism evidence="1 2">
    <name type="scientific">Bombella pollinis</name>
    <dbReference type="NCBI Taxonomy" id="2967337"/>
    <lineage>
        <taxon>Bacteria</taxon>
        <taxon>Pseudomonadati</taxon>
        <taxon>Pseudomonadota</taxon>
        <taxon>Alphaproteobacteria</taxon>
        <taxon>Acetobacterales</taxon>
        <taxon>Acetobacteraceae</taxon>
        <taxon>Bombella</taxon>
    </lineage>
</organism>